<feature type="compositionally biased region" description="Basic and acidic residues" evidence="4">
    <location>
        <begin position="707"/>
        <end position="721"/>
    </location>
</feature>
<dbReference type="InParanoid" id="A0A2P6NJ56"/>
<dbReference type="FunCoup" id="A0A2P6NJ56">
    <property type="interactions" value="386"/>
</dbReference>
<feature type="compositionally biased region" description="Basic and acidic residues" evidence="4">
    <location>
        <begin position="463"/>
        <end position="484"/>
    </location>
</feature>
<feature type="region of interest" description="Disordered" evidence="4">
    <location>
        <begin position="1"/>
        <end position="170"/>
    </location>
</feature>
<keyword evidence="3" id="KW-0539">Nucleus</keyword>
<feature type="compositionally biased region" description="Acidic residues" evidence="4">
    <location>
        <begin position="110"/>
        <end position="122"/>
    </location>
</feature>
<feature type="compositionally biased region" description="Basic and acidic residues" evidence="4">
    <location>
        <begin position="92"/>
        <end position="109"/>
    </location>
</feature>
<evidence type="ECO:0000313" key="5">
    <source>
        <dbReference type="EMBL" id="PRP83990.1"/>
    </source>
</evidence>
<comment type="caution">
    <text evidence="5">The sequence shown here is derived from an EMBL/GenBank/DDBJ whole genome shotgun (WGS) entry which is preliminary data.</text>
</comment>
<feature type="compositionally biased region" description="Gly residues" evidence="4">
    <location>
        <begin position="7"/>
        <end position="28"/>
    </location>
</feature>
<feature type="region of interest" description="Disordered" evidence="4">
    <location>
        <begin position="416"/>
        <end position="484"/>
    </location>
</feature>
<proteinExistence type="predicted"/>
<dbReference type="GO" id="GO:0006364">
    <property type="term" value="P:rRNA processing"/>
    <property type="evidence" value="ECO:0007669"/>
    <property type="project" value="InterPro"/>
</dbReference>
<dbReference type="EMBL" id="MDYQ01000071">
    <property type="protein sequence ID" value="PRP83990.1"/>
    <property type="molecule type" value="Genomic_DNA"/>
</dbReference>
<dbReference type="OrthoDB" id="277439at2759"/>
<accession>A0A2P6NJ56</accession>
<evidence type="ECO:0000256" key="2">
    <source>
        <dbReference type="ARBA" id="ARBA00022553"/>
    </source>
</evidence>
<feature type="region of interest" description="Disordered" evidence="4">
    <location>
        <begin position="574"/>
        <end position="733"/>
    </location>
</feature>
<feature type="compositionally biased region" description="Basic and acidic residues" evidence="4">
    <location>
        <begin position="429"/>
        <end position="447"/>
    </location>
</feature>
<keyword evidence="5" id="KW-0687">Ribonucleoprotein</keyword>
<gene>
    <name evidence="5" type="ORF">PROFUN_08587</name>
</gene>
<keyword evidence="6" id="KW-1185">Reference proteome</keyword>
<keyword evidence="2" id="KW-0597">Phosphoprotein</keyword>
<feature type="region of interest" description="Disordered" evidence="4">
    <location>
        <begin position="507"/>
        <end position="527"/>
    </location>
</feature>
<dbReference type="AlphaFoldDB" id="A0A2P6NJ56"/>
<reference evidence="5 6" key="1">
    <citation type="journal article" date="2018" name="Genome Biol. Evol.">
        <title>Multiple Roots of Fruiting Body Formation in Amoebozoa.</title>
        <authorList>
            <person name="Hillmann F."/>
            <person name="Forbes G."/>
            <person name="Novohradska S."/>
            <person name="Ferling I."/>
            <person name="Riege K."/>
            <person name="Groth M."/>
            <person name="Westermann M."/>
            <person name="Marz M."/>
            <person name="Spaller T."/>
            <person name="Winckler T."/>
            <person name="Schaap P."/>
            <person name="Glockner G."/>
        </authorList>
    </citation>
    <scope>NUCLEOTIDE SEQUENCE [LARGE SCALE GENOMIC DNA]</scope>
    <source>
        <strain evidence="5 6">Jena</strain>
    </source>
</reference>
<dbReference type="InterPro" id="IPR006709">
    <property type="entry name" value="SSU_processome_Utp14"/>
</dbReference>
<feature type="compositionally biased region" description="Basic and acidic residues" evidence="4">
    <location>
        <begin position="614"/>
        <end position="643"/>
    </location>
</feature>
<dbReference type="GO" id="GO:0032040">
    <property type="term" value="C:small-subunit processome"/>
    <property type="evidence" value="ECO:0007669"/>
    <property type="project" value="InterPro"/>
</dbReference>
<feature type="compositionally biased region" description="Acidic residues" evidence="4">
    <location>
        <begin position="130"/>
        <end position="150"/>
    </location>
</feature>
<feature type="compositionally biased region" description="Basic and acidic residues" evidence="4">
    <location>
        <begin position="35"/>
        <end position="47"/>
    </location>
</feature>
<feature type="compositionally biased region" description="Basic and acidic residues" evidence="4">
    <location>
        <begin position="651"/>
        <end position="679"/>
    </location>
</feature>
<dbReference type="STRING" id="1890364.A0A2P6NJ56"/>
<organism evidence="5 6">
    <name type="scientific">Planoprotostelium fungivorum</name>
    <dbReference type="NCBI Taxonomy" id="1890364"/>
    <lineage>
        <taxon>Eukaryota</taxon>
        <taxon>Amoebozoa</taxon>
        <taxon>Evosea</taxon>
        <taxon>Variosea</taxon>
        <taxon>Cavosteliida</taxon>
        <taxon>Cavosteliaceae</taxon>
        <taxon>Planoprotostelium</taxon>
    </lineage>
</organism>
<comment type="subcellular location">
    <subcellularLocation>
        <location evidence="1">Nucleus</location>
        <location evidence="1">Nucleolus</location>
    </subcellularLocation>
</comment>
<protein>
    <submittedName>
        <fullName evidence="5">Small nucleolar ribonucleoprotein complex subunit Utp14</fullName>
    </submittedName>
</protein>
<dbReference type="Pfam" id="PF04615">
    <property type="entry name" value="Utp14"/>
    <property type="match status" value="1"/>
</dbReference>
<feature type="compositionally biased region" description="Acidic residues" evidence="4">
    <location>
        <begin position="71"/>
        <end position="88"/>
    </location>
</feature>
<evidence type="ECO:0000256" key="3">
    <source>
        <dbReference type="ARBA" id="ARBA00023242"/>
    </source>
</evidence>
<feature type="compositionally biased region" description="Polar residues" evidence="4">
    <location>
        <begin position="574"/>
        <end position="583"/>
    </location>
</feature>
<evidence type="ECO:0000256" key="4">
    <source>
        <dbReference type="SAM" id="MobiDB-lite"/>
    </source>
</evidence>
<dbReference type="Proteomes" id="UP000241769">
    <property type="component" value="Unassembled WGS sequence"/>
</dbReference>
<name>A0A2P6NJ56_9EUKA</name>
<dbReference type="PANTHER" id="PTHR14150:SF12">
    <property type="entry name" value="U3 SMALL NUCLEOLAR RNA-ASSOCIATED PROTEIN 14 HOMOLOG A"/>
    <property type="match status" value="1"/>
</dbReference>
<dbReference type="PANTHER" id="PTHR14150">
    <property type="entry name" value="U3 SMALL NUCLEOLAR RNA-ASSOCIATED PROTEIN 14"/>
    <property type="match status" value="1"/>
</dbReference>
<evidence type="ECO:0000313" key="6">
    <source>
        <dbReference type="Proteomes" id="UP000241769"/>
    </source>
</evidence>
<evidence type="ECO:0000256" key="1">
    <source>
        <dbReference type="ARBA" id="ARBA00004604"/>
    </source>
</evidence>
<sequence>MATGRGAARGGRGNTRGGRGGARGGRGGRPVTKGRPTDDKSPKEKYVKKSKKGKQIVVKEKKTRPKKQLSDDEEEFDDDDEEIDEEEAFGSGDEKLRSLFEGKSGKRGEVDDEEPGDGEMMDLSEMMDLPSEDSEEDERDEIDKELDDVFADFGGRNDDDLDEDSDTERSKELKLTKLASMVTETNKKVAARDRTEAFEEDQFNLTKHGKGRLAIGDLIKDANTQMRQEILHQVATPLIKAGAVQKPMSDFEKKRFVEQQARKLAEDSVTRWEEASQLIERKGAVFPLRAHGELKETIEVKELKAVTPMEKQIQALLLDAGLQETDRSELTLPMLEEKRAEEEAKNLAKMKNMLYYKQMKQAQQNKIKSKDYRRRKLKAANENKLSIEELEMLDPELAAEERRKAEQLRIEERMTLRHSKKSKISRNLIAHDKNASRNAQEQRDKAALLRKKQHTSQDDSVEEEAKGMEEAREELENMTKGGSSDKRAKLFKMKFMERALIRDYQDAEHADRDDFEEAEKEDQQMKSQIVDASVQLPLSEVLLRSNTAPIKTSKEKKKNVDKLEGHFDVESTDTTGIELTNRGTKTKSTEISVEREEKLPTMQVSKSKSVEPNGETKKVNRRQPKVEENKEIVKPLKVVDKSRSRDRKMQKKTEAKTADGEDLEMKFENLNKKKAEPKQKHQTFATETTSEGGEEGMDQENNPWMSQKEKERSVTNSERLREKRKKRTSESAVLLDPDAMIQVKKTKGDEFDLSGSTSNQKELIQEAFRDDMDSYEGDFLEAMNEDAKSKEPAPVDDSFLPGWGGWAGSGIKSYRRPPAKKPEKLFQVAEIGSHIINPLGAVRQQRYRAVVPKNMTSFHNKQMETPLARELNTPKQLERMIEPKLKVLPGRNIEALDESIIETLKQNKEKKLQESLAKQKKPTWKK</sequence>